<dbReference type="EC" id="2.7.7.-" evidence="11"/>
<proteinExistence type="inferred from homology"/>
<feature type="active site" evidence="11">
    <location>
        <position position="236"/>
    </location>
</feature>
<dbReference type="GO" id="GO:0006269">
    <property type="term" value="P:DNA replication, synthesis of primer"/>
    <property type="evidence" value="ECO:0007669"/>
    <property type="project" value="UniProtKB-UniRule"/>
</dbReference>
<evidence type="ECO:0000256" key="7">
    <source>
        <dbReference type="ARBA" id="ARBA00022723"/>
    </source>
</evidence>
<evidence type="ECO:0000256" key="9">
    <source>
        <dbReference type="ARBA" id="ARBA00023163"/>
    </source>
</evidence>
<comment type="function">
    <text evidence="11">Catalytic subunit of DNA primase, an RNA polymerase that catalyzes the synthesis of short RNA molecules used as primers for DNA polymerase during DNA replication. The small subunit contains the primase catalytic core and has DNA synthesis activity on its own. Binding to the large subunit stabilizes and modulates the activity, increasing the rate of DNA synthesis while decreasing the length of the DNA fragments, and conferring RNA synthesis capability. The DNA polymerase activity may enable DNA primase to also catalyze primer extension after primer synthesis. May also play a role in DNA repair.</text>
</comment>
<feature type="active site" evidence="11">
    <location>
        <position position="97"/>
    </location>
</feature>
<comment type="caution">
    <text evidence="14">The sequence shown here is derived from an EMBL/GenBank/DDBJ whole genome shotgun (WGS) entry which is preliminary data.</text>
</comment>
<dbReference type="CDD" id="cd04860">
    <property type="entry name" value="AE_Prim_S"/>
    <property type="match status" value="1"/>
</dbReference>
<dbReference type="GO" id="GO:1990077">
    <property type="term" value="C:primosome complex"/>
    <property type="evidence" value="ECO:0007669"/>
    <property type="project" value="UniProtKB-KW"/>
</dbReference>
<keyword evidence="10 11" id="KW-0464">Manganese</keyword>
<evidence type="ECO:0000313" key="14">
    <source>
        <dbReference type="EMBL" id="GBF09094.1"/>
    </source>
</evidence>
<dbReference type="Gene3D" id="3.90.920.10">
    <property type="entry name" value="DNA primase, PRIM domain"/>
    <property type="match status" value="1"/>
</dbReference>
<gene>
    <name evidence="11" type="primary">priS</name>
    <name evidence="14" type="ORF">apy_08190</name>
</gene>
<evidence type="ECO:0000256" key="8">
    <source>
        <dbReference type="ARBA" id="ARBA00022842"/>
    </source>
</evidence>
<dbReference type="HAMAP" id="MF_00700">
    <property type="entry name" value="DNA_primase_sml_arc"/>
    <property type="match status" value="1"/>
</dbReference>
<evidence type="ECO:0000256" key="1">
    <source>
        <dbReference type="ARBA" id="ARBA00009762"/>
    </source>
</evidence>
<dbReference type="AlphaFoldDB" id="A0A401H9L6"/>
<evidence type="ECO:0000256" key="2">
    <source>
        <dbReference type="ARBA" id="ARBA00022478"/>
    </source>
</evidence>
<dbReference type="Pfam" id="PF01896">
    <property type="entry name" value="DNA_primase_S"/>
    <property type="match status" value="1"/>
</dbReference>
<comment type="similarity">
    <text evidence="1 11 12">Belongs to the eukaryotic-type primase small subunit family.</text>
</comment>
<evidence type="ECO:0000256" key="12">
    <source>
        <dbReference type="RuleBase" id="RU003514"/>
    </source>
</evidence>
<keyword evidence="6 11" id="KW-0235">DNA replication</keyword>
<keyword evidence="2 11" id="KW-0240">DNA-directed RNA polymerase</keyword>
<evidence type="ECO:0000256" key="5">
    <source>
        <dbReference type="ARBA" id="ARBA00022695"/>
    </source>
</evidence>
<dbReference type="PANTHER" id="PTHR10536">
    <property type="entry name" value="DNA PRIMASE SMALL SUBUNIT"/>
    <property type="match status" value="1"/>
</dbReference>
<organism evidence="14 15">
    <name type="scientific">Aeropyrum pernix</name>
    <dbReference type="NCBI Taxonomy" id="56636"/>
    <lineage>
        <taxon>Archaea</taxon>
        <taxon>Thermoproteota</taxon>
        <taxon>Thermoprotei</taxon>
        <taxon>Desulfurococcales</taxon>
        <taxon>Desulfurococcaceae</taxon>
        <taxon>Aeropyrum</taxon>
    </lineage>
</organism>
<comment type="cofactor">
    <cofactor evidence="11">
        <name>Mg(2+)</name>
        <dbReference type="ChEBI" id="CHEBI:18420"/>
    </cofactor>
    <cofactor evidence="11">
        <name>Mn(2+)</name>
        <dbReference type="ChEBI" id="CHEBI:29035"/>
    </cofactor>
</comment>
<evidence type="ECO:0000256" key="13">
    <source>
        <dbReference type="RuleBase" id="RU004224"/>
    </source>
</evidence>
<keyword evidence="8 11" id="KW-0460">Magnesium</keyword>
<evidence type="ECO:0000256" key="3">
    <source>
        <dbReference type="ARBA" id="ARBA00022515"/>
    </source>
</evidence>
<evidence type="ECO:0000256" key="4">
    <source>
        <dbReference type="ARBA" id="ARBA00022679"/>
    </source>
</evidence>
<dbReference type="GO" id="GO:0000428">
    <property type="term" value="C:DNA-directed RNA polymerase complex"/>
    <property type="evidence" value="ECO:0007669"/>
    <property type="project" value="UniProtKB-KW"/>
</dbReference>
<keyword evidence="9 11" id="KW-0804">Transcription</keyword>
<protein>
    <recommendedName>
        <fullName evidence="11">DNA primase small subunit PriS</fullName>
        <ecNumber evidence="11">2.7.7.-</ecNumber>
    </recommendedName>
</protein>
<keyword evidence="5 11" id="KW-0548">Nucleotidyltransferase</keyword>
<keyword evidence="7 11" id="KW-0479">Metal-binding</keyword>
<dbReference type="InterPro" id="IPR002755">
    <property type="entry name" value="DNA_primase_S"/>
</dbReference>
<comment type="subunit">
    <text evidence="11">Heterodimer of a small subunit (PriS) and a large subunit (PriL).</text>
</comment>
<dbReference type="EMBL" id="BDMD01000041">
    <property type="protein sequence ID" value="GBF09094.1"/>
    <property type="molecule type" value="Genomic_DNA"/>
</dbReference>
<comment type="function">
    <text evidence="13">RNA polymerase that catalyzes the synthesis of short RNA molecules used as primers for DNA polymerase during DNA replication.</text>
</comment>
<reference evidence="14 15" key="1">
    <citation type="submission" date="2017-02" db="EMBL/GenBank/DDBJ databases">
        <title>isolation and characterization of a novel temperate virus Aeropyrum globular virus 1 infecting hyperthermophilic archaeon Aeropyrum.</title>
        <authorList>
            <person name="Yumiya M."/>
            <person name="Yoshida T."/>
            <person name="Sako Y."/>
        </authorList>
    </citation>
    <scope>NUCLEOTIDE SEQUENCE [LARGE SCALE GENOMIC DNA]</scope>
    <source>
        <strain evidence="14 15">YK1-12-2013</strain>
    </source>
</reference>
<dbReference type="Proteomes" id="UP000291213">
    <property type="component" value="Unassembled WGS sequence"/>
</dbReference>
<dbReference type="NCBIfam" id="NF001641">
    <property type="entry name" value="PRK00419.1-3"/>
    <property type="match status" value="1"/>
</dbReference>
<evidence type="ECO:0000256" key="6">
    <source>
        <dbReference type="ARBA" id="ARBA00022705"/>
    </source>
</evidence>
<dbReference type="SUPFAM" id="SSF56747">
    <property type="entry name" value="Prim-pol domain"/>
    <property type="match status" value="1"/>
</dbReference>
<name>A0A401H9L6_AERPX</name>
<accession>A0A401H9L6</accession>
<feature type="active site" evidence="11">
    <location>
        <position position="99"/>
    </location>
</feature>
<sequence length="342" mass="38049">MVEARGGLDPRRLFKAYYSLSPPVEEPRDIGYREFAFQLFDGDVYVRHIGFDSMEELLSYMAREAPKNAYYSVARYSLPTARSMEEKGWLGSELMFDIDVDSLEGCGEVLGDSCLSRGYKQAVRLVEALYRDFGVPSTLYFTGNRGFHVLADCGWCRRLGREERREIARYFTLEGLRIELIIPRPGRKGVRPAPPSPEDPGLRGWIARAALERGVDLSAVHEAIEDLLDDVRVAIDVKVTQDITRLARIVGSLNGKAGLIVARLGLEGFHPGDWLSPFRGEVEFRASARLEESRILGSTVSLEPGRVYSMPAHIAVLLQLKGYGAVAGGEIVVRAAAGWRPL</sequence>
<dbReference type="InterPro" id="IPR014052">
    <property type="entry name" value="DNA_primase_ssu_euk/arc"/>
</dbReference>
<dbReference type="InterPro" id="IPR023639">
    <property type="entry name" value="DNA_primase_ssu_PriS"/>
</dbReference>
<dbReference type="GO" id="GO:0003899">
    <property type="term" value="F:DNA-directed RNA polymerase activity"/>
    <property type="evidence" value="ECO:0007669"/>
    <property type="project" value="UniProtKB-UniRule"/>
</dbReference>
<evidence type="ECO:0000313" key="15">
    <source>
        <dbReference type="Proteomes" id="UP000291213"/>
    </source>
</evidence>
<evidence type="ECO:0000256" key="11">
    <source>
        <dbReference type="HAMAP-Rule" id="MF_00700"/>
    </source>
</evidence>
<evidence type="ECO:0000256" key="10">
    <source>
        <dbReference type="ARBA" id="ARBA00023211"/>
    </source>
</evidence>
<dbReference type="GO" id="GO:0046872">
    <property type="term" value="F:metal ion binding"/>
    <property type="evidence" value="ECO:0007669"/>
    <property type="project" value="UniProtKB-KW"/>
</dbReference>
<keyword evidence="3 11" id="KW-0639">Primosome</keyword>
<keyword evidence="4 11" id="KW-0808">Transferase</keyword>